<dbReference type="EMBL" id="QOVM01000002">
    <property type="protein sequence ID" value="RXG23682.1"/>
    <property type="molecule type" value="Genomic_DNA"/>
</dbReference>
<dbReference type="GO" id="GO:0016787">
    <property type="term" value="F:hydrolase activity"/>
    <property type="evidence" value="ECO:0007669"/>
    <property type="project" value="InterPro"/>
</dbReference>
<evidence type="ECO:0000313" key="2">
    <source>
        <dbReference type="EMBL" id="RXG23682.1"/>
    </source>
</evidence>
<dbReference type="RefSeq" id="WP_128757191.1">
    <property type="nucleotide sequence ID" value="NZ_QOVM01000002.1"/>
</dbReference>
<dbReference type="OrthoDB" id="595091at2"/>
<gene>
    <name evidence="2" type="ORF">DSM00_1298</name>
</gene>
<evidence type="ECO:0000313" key="3">
    <source>
        <dbReference type="Proteomes" id="UP000289238"/>
    </source>
</evidence>
<comment type="caution">
    <text evidence="2">The sequence shown here is derived from an EMBL/GenBank/DDBJ whole genome shotgun (WGS) entry which is preliminary data.</text>
</comment>
<feature type="domain" description="Phospholipase/carboxylesterase/thioesterase" evidence="1">
    <location>
        <begin position="22"/>
        <end position="212"/>
    </location>
</feature>
<dbReference type="Gene3D" id="3.40.50.1820">
    <property type="entry name" value="alpha/beta hydrolase"/>
    <property type="match status" value="1"/>
</dbReference>
<dbReference type="Pfam" id="PF02230">
    <property type="entry name" value="Abhydrolase_2"/>
    <property type="match status" value="1"/>
</dbReference>
<dbReference type="InterPro" id="IPR003140">
    <property type="entry name" value="PLipase/COase/thioEstase"/>
</dbReference>
<dbReference type="Proteomes" id="UP000289238">
    <property type="component" value="Unassembled WGS sequence"/>
</dbReference>
<evidence type="ECO:0000259" key="1">
    <source>
        <dbReference type="Pfam" id="PF02230"/>
    </source>
</evidence>
<dbReference type="InterPro" id="IPR029058">
    <property type="entry name" value="AB_hydrolase_fold"/>
</dbReference>
<sequence length="214" mass="25108">MHEEKTVSYTSQNTYYTLNKLAEKTTKIWLVCHGIGYLSPYFLEHFKKLDPERNYIIAPQAPSKYYQDKRYKYIGASWFTRLNTEMETHNVVRYLDEVYNNEIKERINKIEFIAMGYSQDVSAITRWLANSKISCDHLILHSGSVPEEFNESSFAKMNSTKITLLYGIKDPYISEKKIENQLSYLHSVFKKEINLIPFNGVHEVHEESLIALSE</sequence>
<name>A0A4V1KR50_9FLAO</name>
<keyword evidence="3" id="KW-1185">Reference proteome</keyword>
<dbReference type="SUPFAM" id="SSF53474">
    <property type="entry name" value="alpha/beta-Hydrolases"/>
    <property type="match status" value="1"/>
</dbReference>
<reference evidence="2 3" key="1">
    <citation type="submission" date="2018-07" db="EMBL/GenBank/DDBJ databases">
        <title>Leeuwenhoekiella genomics.</title>
        <authorList>
            <person name="Tahon G."/>
            <person name="Willems A."/>
        </authorList>
    </citation>
    <scope>NUCLEOTIDE SEQUENCE [LARGE SCALE GENOMIC DNA]</scope>
    <source>
        <strain evidence="2 3">LMG 22550</strain>
    </source>
</reference>
<protein>
    <submittedName>
        <fullName evidence="2">Phospholipase/carboxylesterase</fullName>
    </submittedName>
</protein>
<accession>A0A4V1KR50</accession>
<organism evidence="2 3">
    <name type="scientific">Leeuwenhoekiella aequorea</name>
    <dbReference type="NCBI Taxonomy" id="283736"/>
    <lineage>
        <taxon>Bacteria</taxon>
        <taxon>Pseudomonadati</taxon>
        <taxon>Bacteroidota</taxon>
        <taxon>Flavobacteriia</taxon>
        <taxon>Flavobacteriales</taxon>
        <taxon>Flavobacteriaceae</taxon>
        <taxon>Leeuwenhoekiella</taxon>
    </lineage>
</organism>
<dbReference type="AlphaFoldDB" id="A0A4V1KR50"/>
<proteinExistence type="predicted"/>